<dbReference type="EMBL" id="CP002736">
    <property type="protein sequence ID" value="AEF94694.1"/>
    <property type="molecule type" value="Genomic_DNA"/>
</dbReference>
<dbReference type="STRING" id="868595.Desca_1850"/>
<comment type="similarity">
    <text evidence="1 4">Belongs to the GTP cyclohydrolase I type 2/NIF3 family.</text>
</comment>
<dbReference type="PIRSF" id="PIRSF037489">
    <property type="entry name" value="UCP037489_NIF3_YqfO"/>
    <property type="match status" value="1"/>
</dbReference>
<dbReference type="RefSeq" id="WP_013810411.1">
    <property type="nucleotide sequence ID" value="NC_015565.1"/>
</dbReference>
<feature type="binding site" evidence="5">
    <location>
        <position position="67"/>
    </location>
    <ligand>
        <name>a divalent metal cation</name>
        <dbReference type="ChEBI" id="CHEBI:60240"/>
        <label>1</label>
    </ligand>
</feature>
<dbReference type="NCBIfam" id="TIGR00486">
    <property type="entry name" value="YbgI_SA1388"/>
    <property type="match status" value="1"/>
</dbReference>
<dbReference type="PANTHER" id="PTHR13799:SF14">
    <property type="entry name" value="GTP CYCLOHYDROLASE 1 TYPE 2 HOMOLOG"/>
    <property type="match status" value="1"/>
</dbReference>
<keyword evidence="3 4" id="KW-0479">Metal-binding</keyword>
<dbReference type="InterPro" id="IPR002678">
    <property type="entry name" value="DUF34/NIF3"/>
</dbReference>
<dbReference type="Proteomes" id="UP000009226">
    <property type="component" value="Chromosome"/>
</dbReference>
<dbReference type="GO" id="GO:0005737">
    <property type="term" value="C:cytoplasm"/>
    <property type="evidence" value="ECO:0007669"/>
    <property type="project" value="TreeGrafter"/>
</dbReference>
<dbReference type="GO" id="GO:0046872">
    <property type="term" value="F:metal ion binding"/>
    <property type="evidence" value="ECO:0007669"/>
    <property type="project" value="UniProtKB-UniRule"/>
</dbReference>
<reference evidence="6 7" key="1">
    <citation type="submission" date="2011-05" db="EMBL/GenBank/DDBJ databases">
        <title>Complete sequence of Desulfotomaculum carboxydivorans CO-1-SRB.</title>
        <authorList>
            <consortium name="US DOE Joint Genome Institute"/>
            <person name="Lucas S."/>
            <person name="Han J."/>
            <person name="Lapidus A."/>
            <person name="Cheng J.-F."/>
            <person name="Goodwin L."/>
            <person name="Pitluck S."/>
            <person name="Peters L."/>
            <person name="Mikhailova N."/>
            <person name="Lu M."/>
            <person name="Han C."/>
            <person name="Tapia R."/>
            <person name="Land M."/>
            <person name="Hauser L."/>
            <person name="Kyrpides N."/>
            <person name="Ivanova N."/>
            <person name="Pagani I."/>
            <person name="Stams A."/>
            <person name="Plugge C."/>
            <person name="Muyzer G."/>
            <person name="Kuever J."/>
            <person name="Parshina S."/>
            <person name="Ivanova A."/>
            <person name="Nazina T."/>
            <person name="Woyke T."/>
        </authorList>
    </citation>
    <scope>NUCLEOTIDE SEQUENCE [LARGE SCALE GENOMIC DNA]</scope>
    <source>
        <strain evidence="7">DSM 14880 / VKM B-2319 / CO-1-SRB</strain>
    </source>
</reference>
<dbReference type="Pfam" id="PF01784">
    <property type="entry name" value="DUF34_NIF3"/>
    <property type="match status" value="1"/>
</dbReference>
<accession>F6B8D0</accession>
<evidence type="ECO:0000256" key="1">
    <source>
        <dbReference type="ARBA" id="ARBA00006964"/>
    </source>
</evidence>
<dbReference type="AlphaFoldDB" id="F6B8D0"/>
<keyword evidence="7" id="KW-1185">Reference proteome</keyword>
<dbReference type="PANTHER" id="PTHR13799">
    <property type="entry name" value="NGG1 INTERACTING FACTOR 3"/>
    <property type="match status" value="1"/>
</dbReference>
<evidence type="ECO:0000256" key="3">
    <source>
        <dbReference type="ARBA" id="ARBA00022723"/>
    </source>
</evidence>
<feature type="binding site" evidence="5">
    <location>
        <position position="331"/>
    </location>
    <ligand>
        <name>a divalent metal cation</name>
        <dbReference type="ChEBI" id="CHEBI:60240"/>
        <label>1</label>
    </ligand>
</feature>
<name>F6B8D0_DESCC</name>
<evidence type="ECO:0000256" key="4">
    <source>
        <dbReference type="PIRNR" id="PIRNR037489"/>
    </source>
</evidence>
<protein>
    <recommendedName>
        <fullName evidence="2 4">GTP cyclohydrolase 1 type 2 homolog</fullName>
    </recommendedName>
</protein>
<dbReference type="InterPro" id="IPR015867">
    <property type="entry name" value="N-reg_PII/ATP_PRibTrfase_C"/>
</dbReference>
<dbReference type="InterPro" id="IPR017221">
    <property type="entry name" value="DUF34/NIF3_bac"/>
</dbReference>
<evidence type="ECO:0000256" key="2">
    <source>
        <dbReference type="ARBA" id="ARBA00022112"/>
    </source>
</evidence>
<organism evidence="6 7">
    <name type="scientific">Desulfotomaculum nigrificans (strain DSM 14880 / VKM B-2319 / CO-1-SRB)</name>
    <name type="common">Desulfotomaculum carboxydivorans</name>
    <dbReference type="NCBI Taxonomy" id="868595"/>
    <lineage>
        <taxon>Bacteria</taxon>
        <taxon>Bacillati</taxon>
        <taxon>Bacillota</taxon>
        <taxon>Clostridia</taxon>
        <taxon>Eubacteriales</taxon>
        <taxon>Desulfotomaculaceae</taxon>
        <taxon>Desulfotomaculum</taxon>
    </lineage>
</organism>
<dbReference type="SUPFAM" id="SSF102705">
    <property type="entry name" value="NIF3 (NGG1p interacting factor 3)-like"/>
    <property type="match status" value="1"/>
</dbReference>
<dbReference type="FunFam" id="3.30.70.120:FF:000006">
    <property type="entry name" value="GTP cyclohydrolase 1 type 2 homolog"/>
    <property type="match status" value="1"/>
</dbReference>
<proteinExistence type="inferred from homology"/>
<evidence type="ECO:0000313" key="6">
    <source>
        <dbReference type="EMBL" id="AEF94694.1"/>
    </source>
</evidence>
<sequence length="372" mass="40395">MPVTGQDLSNIIEELAPRRLAEDWDNCGWQIGDPRAAVQRVLLALDVDSAVVKEAKEKQVNLIISHHPLFMKGVKSIRMDEPKGALVIELIKNNIGVYAAHTNLDSAAAGVNAVLANRLNLKDIEILHPSGVEKYNKLVVFVPVAEADDVSRAITQAGAGWIGNYSDCTFRVQGTGTFRPLAGTNPFIGQQGQLEQVEEIRLETIVPVSKVSAVIKAMLKAHPYEEVAYDLYPLDNRVHTQGLGRLGMLPEAKSFADLVIQVKEALGVASVRVGGSMWKDVRRVAVCGGSAADMWPLAAAKGAEVFITGDVKYHTAQDMIAAGLNFIDAGHFATEYLIVPALQDMLVAACQEKNLAVEFMVTKRQSDPFMVL</sequence>
<dbReference type="Gene3D" id="3.40.1390.30">
    <property type="entry name" value="NIF3 (NGG1p interacting factor 3)-like"/>
    <property type="match status" value="1"/>
</dbReference>
<evidence type="ECO:0000256" key="5">
    <source>
        <dbReference type="PIRSR" id="PIRSR602678-1"/>
    </source>
</evidence>
<evidence type="ECO:0000313" key="7">
    <source>
        <dbReference type="Proteomes" id="UP000009226"/>
    </source>
</evidence>
<feature type="binding site" evidence="5">
    <location>
        <position position="105"/>
    </location>
    <ligand>
        <name>a divalent metal cation</name>
        <dbReference type="ChEBI" id="CHEBI:60240"/>
        <label>1</label>
    </ligand>
</feature>
<feature type="binding site" evidence="5">
    <location>
        <position position="335"/>
    </location>
    <ligand>
        <name>a divalent metal cation</name>
        <dbReference type="ChEBI" id="CHEBI:60240"/>
        <label>1</label>
    </ligand>
</feature>
<dbReference type="KEGG" id="dca:Desca_1850"/>
<dbReference type="InterPro" id="IPR036069">
    <property type="entry name" value="DUF34/NIF3_sf"/>
</dbReference>
<gene>
    <name evidence="6" type="ordered locus">Desca_1850</name>
</gene>
<dbReference type="HOGENOM" id="CLU_037423_1_0_9"/>
<dbReference type="eggNOG" id="COG0327">
    <property type="taxonomic scope" value="Bacteria"/>
</dbReference>
<dbReference type="Gene3D" id="3.30.70.120">
    <property type="match status" value="1"/>
</dbReference>
<feature type="binding site" evidence="5">
    <location>
        <position position="66"/>
    </location>
    <ligand>
        <name>a divalent metal cation</name>
        <dbReference type="ChEBI" id="CHEBI:60240"/>
        <label>1</label>
    </ligand>
</feature>
<dbReference type="FunFam" id="3.40.1390.30:FF:000001">
    <property type="entry name" value="GTP cyclohydrolase 1 type 2"/>
    <property type="match status" value="1"/>
</dbReference>